<evidence type="ECO:0000313" key="2">
    <source>
        <dbReference type="Proteomes" id="UP000008367"/>
    </source>
</evidence>
<protein>
    <submittedName>
        <fullName evidence="1">Regulatory protein luxO</fullName>
    </submittedName>
</protein>
<name>A0A454CP28_VIBHA</name>
<dbReference type="Proteomes" id="UP000008367">
    <property type="component" value="Unassembled WGS sequence"/>
</dbReference>
<feature type="non-terminal residue" evidence="1">
    <location>
        <position position="16"/>
    </location>
</feature>
<organism evidence="1 2">
    <name type="scientific">Vibrio harveyi</name>
    <name type="common">Beneckea harveyi</name>
    <dbReference type="NCBI Taxonomy" id="669"/>
    <lineage>
        <taxon>Bacteria</taxon>
        <taxon>Pseudomonadati</taxon>
        <taxon>Pseudomonadota</taxon>
        <taxon>Gammaproteobacteria</taxon>
        <taxon>Vibrionales</taxon>
        <taxon>Vibrionaceae</taxon>
        <taxon>Vibrio</taxon>
    </lineage>
</organism>
<comment type="caution">
    <text evidence="1">The sequence shown here is derived from an EMBL/GenBank/DDBJ whole genome shotgun (WGS) entry which is preliminary data.</text>
</comment>
<reference evidence="1 2" key="1">
    <citation type="submission" date="2012-10" db="EMBL/GenBank/DDBJ databases">
        <title>Genome sequence of Vibrio Cholerae HENC-02.</title>
        <authorList>
            <person name="Eppinger M."/>
            <person name="Hasan N.A."/>
            <person name="Sengamalay N."/>
            <person name="Hine E."/>
            <person name="Su Q."/>
            <person name="Daugherty S.C."/>
            <person name="Young S."/>
            <person name="Sadzewicz L."/>
            <person name="Tallon L."/>
            <person name="Cebula T.A."/>
            <person name="Ravel J."/>
            <person name="Colwell R.R."/>
        </authorList>
    </citation>
    <scope>NUCLEOTIDE SEQUENCE [LARGE SCALE GENOMIC DNA]</scope>
    <source>
        <strain evidence="1 2">HENC-02</strain>
    </source>
</reference>
<proteinExistence type="predicted"/>
<evidence type="ECO:0000313" key="1">
    <source>
        <dbReference type="EMBL" id="EKM28159.1"/>
    </source>
</evidence>
<dbReference type="EMBL" id="AJSR01002652">
    <property type="protein sequence ID" value="EKM28159.1"/>
    <property type="molecule type" value="Genomic_DNA"/>
</dbReference>
<sequence>MGKDYETKGVTGRRLY</sequence>
<gene>
    <name evidence="1" type="ORF">VCHENC02_5918A</name>
</gene>
<accession>A0A454CP28</accession>
<dbReference type="AlphaFoldDB" id="A0A454CP28"/>